<reference evidence="1" key="1">
    <citation type="submission" date="2022-12" db="EMBL/GenBank/DDBJ databases">
        <title>Polyphasic identification of a Novel Hot-Spring Cyanobacterium Ocullathermofonsia sinensis gen nov. sp. nov. and Genomic Insights on its Adaptations to the Thermal Habitat.</title>
        <authorList>
            <person name="Daroch M."/>
            <person name="Tang J."/>
            <person name="Jiang Y."/>
        </authorList>
    </citation>
    <scope>NUCLEOTIDE SEQUENCE</scope>
    <source>
        <strain evidence="1">PKUAC-SCTA174</strain>
    </source>
</reference>
<dbReference type="RefSeq" id="WP_268609367.1">
    <property type="nucleotide sequence ID" value="NZ_CP113797.1"/>
</dbReference>
<gene>
    <name evidence="1" type="ORF">OXH18_20745</name>
</gene>
<name>A0A9E8ZDV2_9CYAN</name>
<dbReference type="Proteomes" id="UP001163152">
    <property type="component" value="Chromosome"/>
</dbReference>
<organism evidence="1 2">
    <name type="scientific">Thermocoleostomius sinensis A174</name>
    <dbReference type="NCBI Taxonomy" id="2016057"/>
    <lineage>
        <taxon>Bacteria</taxon>
        <taxon>Bacillati</taxon>
        <taxon>Cyanobacteriota</taxon>
        <taxon>Cyanophyceae</taxon>
        <taxon>Oculatellales</taxon>
        <taxon>Oculatellaceae</taxon>
        <taxon>Thermocoleostomius</taxon>
    </lineage>
</organism>
<dbReference type="KEGG" id="tsin:OXH18_20745"/>
<evidence type="ECO:0000313" key="1">
    <source>
        <dbReference type="EMBL" id="WAL59573.1"/>
    </source>
</evidence>
<protein>
    <submittedName>
        <fullName evidence="1">Uncharacterized protein</fullName>
    </submittedName>
</protein>
<sequence>MMMALKQACDRANINIPYPIRTVYWYDQGKFVDPASIAIDGRTGAKTSPDEKFNRMYHSAAFF</sequence>
<proteinExistence type="predicted"/>
<dbReference type="GO" id="GO:0016020">
    <property type="term" value="C:membrane"/>
    <property type="evidence" value="ECO:0007669"/>
    <property type="project" value="InterPro"/>
</dbReference>
<dbReference type="SUPFAM" id="SSF82689">
    <property type="entry name" value="Mechanosensitive channel protein MscS (YggB), C-terminal domain"/>
    <property type="match status" value="1"/>
</dbReference>
<dbReference type="InterPro" id="IPR011066">
    <property type="entry name" value="MscS_channel_C_sf"/>
</dbReference>
<dbReference type="AlphaFoldDB" id="A0A9E8ZDV2"/>
<accession>A0A9E8ZDV2</accession>
<evidence type="ECO:0000313" key="2">
    <source>
        <dbReference type="Proteomes" id="UP001163152"/>
    </source>
</evidence>
<dbReference type="EMBL" id="CP113797">
    <property type="protein sequence ID" value="WAL59573.1"/>
    <property type="molecule type" value="Genomic_DNA"/>
</dbReference>
<keyword evidence="2" id="KW-1185">Reference proteome</keyword>